<name>A0A0L6V180_9BASI</name>
<keyword evidence="2" id="KW-1185">Reference proteome</keyword>
<proteinExistence type="predicted"/>
<protein>
    <submittedName>
        <fullName evidence="1">Uncharacterized protein</fullName>
    </submittedName>
</protein>
<reference evidence="1 2" key="1">
    <citation type="submission" date="2015-08" db="EMBL/GenBank/DDBJ databases">
        <title>Next Generation Sequencing and Analysis of the Genome of Puccinia sorghi L Schw, the Causal Agent of Maize Common Rust.</title>
        <authorList>
            <person name="Rochi L."/>
            <person name="Burguener G."/>
            <person name="Darino M."/>
            <person name="Turjanski A."/>
            <person name="Kreff E."/>
            <person name="Dieguez M.J."/>
            <person name="Sacco F."/>
        </authorList>
    </citation>
    <scope>NUCLEOTIDE SEQUENCE [LARGE SCALE GENOMIC DNA]</scope>
    <source>
        <strain evidence="1 2">RO10H11247</strain>
    </source>
</reference>
<organism evidence="1 2">
    <name type="scientific">Puccinia sorghi</name>
    <dbReference type="NCBI Taxonomy" id="27349"/>
    <lineage>
        <taxon>Eukaryota</taxon>
        <taxon>Fungi</taxon>
        <taxon>Dikarya</taxon>
        <taxon>Basidiomycota</taxon>
        <taxon>Pucciniomycotina</taxon>
        <taxon>Pucciniomycetes</taxon>
        <taxon>Pucciniales</taxon>
        <taxon>Pucciniaceae</taxon>
        <taxon>Puccinia</taxon>
    </lineage>
</organism>
<evidence type="ECO:0000313" key="1">
    <source>
        <dbReference type="EMBL" id="KNZ54494.1"/>
    </source>
</evidence>
<dbReference type="Proteomes" id="UP000037035">
    <property type="component" value="Unassembled WGS sequence"/>
</dbReference>
<feature type="non-terminal residue" evidence="1">
    <location>
        <position position="208"/>
    </location>
</feature>
<dbReference type="VEuPathDB" id="FungiDB:VP01_2932g6"/>
<comment type="caution">
    <text evidence="1">The sequence shown here is derived from an EMBL/GenBank/DDBJ whole genome shotgun (WGS) entry which is preliminary data.</text>
</comment>
<gene>
    <name evidence="1" type="ORF">VP01_2932g6</name>
</gene>
<dbReference type="OrthoDB" id="2518069at2759"/>
<evidence type="ECO:0000313" key="2">
    <source>
        <dbReference type="Proteomes" id="UP000037035"/>
    </source>
</evidence>
<dbReference type="AlphaFoldDB" id="A0A0L6V180"/>
<sequence length="208" mass="23718">MVRTISGPPQKPIALLLKLEVRIKLSLHEGQRQGVNLHFPVPNTPVENQLERQPLLSISKKGFRVKSQTSLLLLYKKKFPAKPFTPSASTLAPRSRKSAEIASVLNKEGRLNSEEQAQREREGLCLYCGGKHELDSCVKRIALMLQECDITNDVPCSRFILFDSLNQPYRNSQSEQSLPLTDINSSPVYFTKWTFHFSNFPSFKWDLM</sequence>
<dbReference type="EMBL" id="LAVV01007871">
    <property type="protein sequence ID" value="KNZ54494.1"/>
    <property type="molecule type" value="Genomic_DNA"/>
</dbReference>
<accession>A0A0L6V180</accession>